<dbReference type="EMBL" id="CDQK01000001">
    <property type="protein sequence ID" value="CEP20346.1"/>
    <property type="molecule type" value="Genomic_DNA"/>
</dbReference>
<evidence type="ECO:0000313" key="2">
    <source>
        <dbReference type="Proteomes" id="UP000038830"/>
    </source>
</evidence>
<organism evidence="1 2">
    <name type="scientific">Cyberlindnera jadinii (strain ATCC 18201 / CBS 1600 / BCRC 20928 / JCM 3617 / NBRC 0987 / NRRL Y-1542)</name>
    <name type="common">Torula yeast</name>
    <name type="synonym">Candida utilis</name>
    <dbReference type="NCBI Taxonomy" id="983966"/>
    <lineage>
        <taxon>Eukaryota</taxon>
        <taxon>Fungi</taxon>
        <taxon>Dikarya</taxon>
        <taxon>Ascomycota</taxon>
        <taxon>Saccharomycotina</taxon>
        <taxon>Saccharomycetes</taxon>
        <taxon>Phaffomycetales</taxon>
        <taxon>Phaffomycetaceae</taxon>
        <taxon>Cyberlindnera</taxon>
    </lineage>
</organism>
<gene>
    <name evidence="1" type="ORF">BN1211_0178</name>
</gene>
<evidence type="ECO:0000313" key="1">
    <source>
        <dbReference type="EMBL" id="CEP20346.1"/>
    </source>
</evidence>
<sequence>MYARYHQIPHPLDLKFDNYFELPGKFLYTADTGWLSLKRSASRKDVYTEIMYVLGSTRLNSQPTLLYLETWNMHCASPESFELSVRPTGRQKGFPKQNTTPLAQTHYVVVFSERRKNITHVAANEPVDW</sequence>
<name>A0A0H5BYB8_CYBJN</name>
<reference evidence="2" key="1">
    <citation type="journal article" date="2015" name="J. Biotechnol.">
        <title>The structure of the Cyberlindnera jadinii genome and its relation to Candida utilis analyzed by the occurrence of single nucleotide polymorphisms.</title>
        <authorList>
            <person name="Rupp O."/>
            <person name="Brinkrolf K."/>
            <person name="Buerth C."/>
            <person name="Kunigo M."/>
            <person name="Schneider J."/>
            <person name="Jaenicke S."/>
            <person name="Goesmann A."/>
            <person name="Puehler A."/>
            <person name="Jaeger K.-E."/>
            <person name="Ernst J.F."/>
        </authorList>
    </citation>
    <scope>NUCLEOTIDE SEQUENCE [LARGE SCALE GENOMIC DNA]</scope>
    <source>
        <strain evidence="2">ATCC 18201 / CBS 1600 / BCRC 20928 / JCM 3617 / NBRC 0987 / NRRL Y-1542</strain>
    </source>
</reference>
<dbReference type="Proteomes" id="UP000038830">
    <property type="component" value="Unassembled WGS sequence"/>
</dbReference>
<proteinExistence type="predicted"/>
<protein>
    <submittedName>
        <fullName evidence="1">Uncharacterized protein</fullName>
    </submittedName>
</protein>
<dbReference type="AlphaFoldDB" id="A0A0H5BYB8"/>
<accession>A0A0H5BYB8</accession>